<dbReference type="OrthoDB" id="2436196at2"/>
<comment type="pathway">
    <text evidence="2 9">Amine and polyamine biosynthesis; ectoine biosynthesis; L-ectoine from L-aspartate 4-semialdehyde: step 2/3.</text>
</comment>
<evidence type="ECO:0000256" key="9">
    <source>
        <dbReference type="RuleBase" id="RU365045"/>
    </source>
</evidence>
<evidence type="ECO:0000313" key="12">
    <source>
        <dbReference type="EMBL" id="SNR55901.1"/>
    </source>
</evidence>
<evidence type="ECO:0000259" key="11">
    <source>
        <dbReference type="PROSITE" id="PS51186"/>
    </source>
</evidence>
<dbReference type="UniPathway" id="UPA00067">
    <property type="reaction ID" value="UER00122"/>
</dbReference>
<comment type="function">
    <text evidence="1 9">Catalyzes the acetylation of L-2,4-diaminobutyrate (DABA) to gamma-N-acetyl-alpha,gamma-diaminobutyric acid (ADABA) with acetyl coenzyme A.</text>
</comment>
<feature type="domain" description="N-acetyltransferase" evidence="11">
    <location>
        <begin position="5"/>
        <end position="179"/>
    </location>
</feature>
<proteinExistence type="inferred from homology"/>
<evidence type="ECO:0000256" key="4">
    <source>
        <dbReference type="ARBA" id="ARBA00012355"/>
    </source>
</evidence>
<dbReference type="GO" id="GO:0019491">
    <property type="term" value="P:ectoine biosynthetic process"/>
    <property type="evidence" value="ECO:0007669"/>
    <property type="project" value="UniProtKB-UniPathway"/>
</dbReference>
<keyword evidence="7 9" id="KW-0012">Acyltransferase</keyword>
<evidence type="ECO:0000256" key="7">
    <source>
        <dbReference type="ARBA" id="ARBA00023315"/>
    </source>
</evidence>
<dbReference type="GO" id="GO:0033816">
    <property type="term" value="F:diaminobutyrate acetyltransferase activity"/>
    <property type="evidence" value="ECO:0007669"/>
    <property type="project" value="UniProtKB-EC"/>
</dbReference>
<keyword evidence="13" id="KW-1185">Reference proteome</keyword>
<dbReference type="CDD" id="cd04301">
    <property type="entry name" value="NAT_SF"/>
    <property type="match status" value="1"/>
</dbReference>
<gene>
    <name evidence="9" type="primary">ectA</name>
    <name evidence="12" type="ORF">SAMN06265360_11026</name>
</gene>
<dbReference type="InterPro" id="IPR012772">
    <property type="entry name" value="Ectoine_EctA"/>
</dbReference>
<dbReference type="RefSeq" id="WP_089301468.1">
    <property type="nucleotide sequence ID" value="NZ_FZNW01000010.1"/>
</dbReference>
<dbReference type="EMBL" id="FZNW01000010">
    <property type="protein sequence ID" value="SNR55901.1"/>
    <property type="molecule type" value="Genomic_DNA"/>
</dbReference>
<dbReference type="NCBIfam" id="TIGR02406">
    <property type="entry name" value="ectoine_EctA"/>
    <property type="match status" value="1"/>
</dbReference>
<dbReference type="SUPFAM" id="SSF55729">
    <property type="entry name" value="Acyl-CoA N-acyltransferases (Nat)"/>
    <property type="match status" value="1"/>
</dbReference>
<dbReference type="EC" id="2.3.1.178" evidence="4 9"/>
<organism evidence="12 13">
    <name type="scientific">Haloechinothrix alba</name>
    <dbReference type="NCBI Taxonomy" id="664784"/>
    <lineage>
        <taxon>Bacteria</taxon>
        <taxon>Bacillati</taxon>
        <taxon>Actinomycetota</taxon>
        <taxon>Actinomycetes</taxon>
        <taxon>Pseudonocardiales</taxon>
        <taxon>Pseudonocardiaceae</taxon>
        <taxon>Haloechinothrix</taxon>
    </lineage>
</organism>
<dbReference type="InterPro" id="IPR000182">
    <property type="entry name" value="GNAT_dom"/>
</dbReference>
<accession>A0A238XBI5</accession>
<name>A0A238XBI5_9PSEU</name>
<protein>
    <recommendedName>
        <fullName evidence="5 9">L-2,4-diaminobutyric acid acetyltransferase</fullName>
        <shortName evidence="9">DABA acetyltransferase</shortName>
        <ecNumber evidence="4 9">2.3.1.178</ecNumber>
    </recommendedName>
</protein>
<evidence type="ECO:0000256" key="2">
    <source>
        <dbReference type="ARBA" id="ARBA00004978"/>
    </source>
</evidence>
<evidence type="ECO:0000256" key="8">
    <source>
        <dbReference type="ARBA" id="ARBA00048924"/>
    </source>
</evidence>
<dbReference type="Proteomes" id="UP000198348">
    <property type="component" value="Unassembled WGS sequence"/>
</dbReference>
<reference evidence="12 13" key="1">
    <citation type="submission" date="2017-06" db="EMBL/GenBank/DDBJ databases">
        <authorList>
            <person name="Kim H.J."/>
            <person name="Triplett B.A."/>
        </authorList>
    </citation>
    <scope>NUCLEOTIDE SEQUENCE [LARGE SCALE GENOMIC DNA]</scope>
    <source>
        <strain evidence="12 13">DSM 45207</strain>
    </source>
</reference>
<dbReference type="Gene3D" id="3.40.630.30">
    <property type="match status" value="1"/>
</dbReference>
<evidence type="ECO:0000313" key="13">
    <source>
        <dbReference type="Proteomes" id="UP000198348"/>
    </source>
</evidence>
<keyword evidence="6 9" id="KW-0808">Transferase</keyword>
<evidence type="ECO:0000256" key="5">
    <source>
        <dbReference type="ARBA" id="ARBA00017935"/>
    </source>
</evidence>
<evidence type="ECO:0000256" key="1">
    <source>
        <dbReference type="ARBA" id="ARBA00003741"/>
    </source>
</evidence>
<dbReference type="PROSITE" id="PS51186">
    <property type="entry name" value="GNAT"/>
    <property type="match status" value="1"/>
</dbReference>
<dbReference type="InterPro" id="IPR016181">
    <property type="entry name" value="Acyl_CoA_acyltransferase"/>
</dbReference>
<comment type="catalytic activity">
    <reaction evidence="8 9">
        <text>L-2,4-diaminobutanoate + acetyl-CoA = (2S)-4-acetamido-2-aminobutanoate + CoA + H(+)</text>
        <dbReference type="Rhea" id="RHEA:16901"/>
        <dbReference type="ChEBI" id="CHEBI:15378"/>
        <dbReference type="ChEBI" id="CHEBI:57287"/>
        <dbReference type="ChEBI" id="CHEBI:57288"/>
        <dbReference type="ChEBI" id="CHEBI:58761"/>
        <dbReference type="ChEBI" id="CHEBI:58929"/>
        <dbReference type="EC" id="2.3.1.178"/>
    </reaction>
</comment>
<feature type="region of interest" description="Disordered" evidence="10">
    <location>
        <begin position="149"/>
        <end position="202"/>
    </location>
</feature>
<evidence type="ECO:0000256" key="6">
    <source>
        <dbReference type="ARBA" id="ARBA00022679"/>
    </source>
</evidence>
<dbReference type="Pfam" id="PF00583">
    <property type="entry name" value="Acetyltransf_1"/>
    <property type="match status" value="1"/>
</dbReference>
<dbReference type="AlphaFoldDB" id="A0A238XBI5"/>
<evidence type="ECO:0000256" key="10">
    <source>
        <dbReference type="SAM" id="MobiDB-lite"/>
    </source>
</evidence>
<evidence type="ECO:0000256" key="3">
    <source>
        <dbReference type="ARBA" id="ARBA00010712"/>
    </source>
</evidence>
<comment type="similarity">
    <text evidence="3 9">Belongs to the acetyltransferase family. EctA subfamily.</text>
</comment>
<sequence>MSGNVVIEQPSVSDGAAMWRLARDSGSLDLNPPYTYLLCCHQFHDTSIVARFDGEVVGFLTGFREQRSPETVFFWQLAVDDSQRGTGLARTMVDTLTTRVAEQGARYITLSVTPDNHASNALFRSLAERWNVQLTTSWLFEKDVFPSETTHEPEQHFRIGPFPGHRRDGRHAPRHGTIPTAAQRRTMYGPHIGGSPTGDRTE</sequence>